<evidence type="ECO:0008006" key="3">
    <source>
        <dbReference type="Google" id="ProtNLM"/>
    </source>
</evidence>
<protein>
    <recommendedName>
        <fullName evidence="3">Protein FAR1-RELATED SEQUENCE</fullName>
    </recommendedName>
</protein>
<reference evidence="1" key="1">
    <citation type="submission" date="2023-02" db="EMBL/GenBank/DDBJ databases">
        <title>Genome of toxic invasive species Heracleum sosnowskyi carries increased number of genes despite the absence of recent whole-genome duplications.</title>
        <authorList>
            <person name="Schelkunov M."/>
            <person name="Shtratnikova V."/>
            <person name="Makarenko M."/>
            <person name="Klepikova A."/>
            <person name="Omelchenko D."/>
            <person name="Novikova G."/>
            <person name="Obukhova E."/>
            <person name="Bogdanov V."/>
            <person name="Penin A."/>
            <person name="Logacheva M."/>
        </authorList>
    </citation>
    <scope>NUCLEOTIDE SEQUENCE</scope>
    <source>
        <strain evidence="1">Hsosn_3</strain>
        <tissue evidence="1">Leaf</tissue>
    </source>
</reference>
<dbReference type="PANTHER" id="PTHR47718:SF18">
    <property type="entry name" value="PROTEIN FAR1-RELATED SEQUENCE 5-LIKE"/>
    <property type="match status" value="1"/>
</dbReference>
<organism evidence="1 2">
    <name type="scientific">Heracleum sosnowskyi</name>
    <dbReference type="NCBI Taxonomy" id="360622"/>
    <lineage>
        <taxon>Eukaryota</taxon>
        <taxon>Viridiplantae</taxon>
        <taxon>Streptophyta</taxon>
        <taxon>Embryophyta</taxon>
        <taxon>Tracheophyta</taxon>
        <taxon>Spermatophyta</taxon>
        <taxon>Magnoliopsida</taxon>
        <taxon>eudicotyledons</taxon>
        <taxon>Gunneridae</taxon>
        <taxon>Pentapetalae</taxon>
        <taxon>asterids</taxon>
        <taxon>campanulids</taxon>
        <taxon>Apiales</taxon>
        <taxon>Apiaceae</taxon>
        <taxon>Apioideae</taxon>
        <taxon>apioid superclade</taxon>
        <taxon>Tordylieae</taxon>
        <taxon>Tordyliinae</taxon>
        <taxon>Heracleum</taxon>
    </lineage>
</organism>
<gene>
    <name evidence="1" type="ORF">POM88_021791</name>
</gene>
<reference evidence="1" key="2">
    <citation type="submission" date="2023-05" db="EMBL/GenBank/DDBJ databases">
        <authorList>
            <person name="Schelkunov M.I."/>
        </authorList>
    </citation>
    <scope>NUCLEOTIDE SEQUENCE</scope>
    <source>
        <strain evidence="1">Hsosn_3</strain>
        <tissue evidence="1">Leaf</tissue>
    </source>
</reference>
<dbReference type="AlphaFoldDB" id="A0AAD8IFJ6"/>
<dbReference type="Proteomes" id="UP001237642">
    <property type="component" value="Unassembled WGS sequence"/>
</dbReference>
<comment type="caution">
    <text evidence="1">The sequence shown here is derived from an EMBL/GenBank/DDBJ whole genome shotgun (WGS) entry which is preliminary data.</text>
</comment>
<dbReference type="PANTHER" id="PTHR47718">
    <property type="entry name" value="OS01G0519700 PROTEIN"/>
    <property type="match status" value="1"/>
</dbReference>
<keyword evidence="2" id="KW-1185">Reference proteome</keyword>
<dbReference type="EMBL" id="JAUIZM010000005">
    <property type="protein sequence ID" value="KAK1384056.1"/>
    <property type="molecule type" value="Genomic_DNA"/>
</dbReference>
<accession>A0AAD8IFJ6</accession>
<proteinExistence type="predicted"/>
<sequence length="115" mass="13390">MNKLPSKVGPSLATNKTFVEKLKPVVYSDHLTPREFEERWNAVIAEFKLESNPWLTKMFNIRDQWIPAYFSDIEMAGLLRTTSRSESSNSFFQHFHESGDTLVEFYSSFESAMDK</sequence>
<evidence type="ECO:0000313" key="2">
    <source>
        <dbReference type="Proteomes" id="UP001237642"/>
    </source>
</evidence>
<evidence type="ECO:0000313" key="1">
    <source>
        <dbReference type="EMBL" id="KAK1384056.1"/>
    </source>
</evidence>
<name>A0AAD8IFJ6_9APIA</name>